<evidence type="ECO:0000256" key="1">
    <source>
        <dbReference type="ARBA" id="ARBA00022485"/>
    </source>
</evidence>
<dbReference type="PRINTS" id="PR00260">
    <property type="entry name" value="CHEMTRNSDUCR"/>
</dbReference>
<dbReference type="PANTHER" id="PTHR32089:SF112">
    <property type="entry name" value="LYSOZYME-LIKE PROTEIN-RELATED"/>
    <property type="match status" value="1"/>
</dbReference>
<evidence type="ECO:0000256" key="3">
    <source>
        <dbReference type="ARBA" id="ARBA00023004"/>
    </source>
</evidence>
<proteinExistence type="inferred from homology"/>
<dbReference type="InterPro" id="IPR017900">
    <property type="entry name" value="4Fe4S_Fe_S_CS"/>
</dbReference>
<evidence type="ECO:0000313" key="12">
    <source>
        <dbReference type="EMBL" id="SKB36805.1"/>
    </source>
</evidence>
<dbReference type="Pfam" id="PF00015">
    <property type="entry name" value="MCPsignal"/>
    <property type="match status" value="1"/>
</dbReference>
<dbReference type="Gene3D" id="3.30.70.20">
    <property type="match status" value="1"/>
</dbReference>
<dbReference type="InterPro" id="IPR007202">
    <property type="entry name" value="4Fe-4S_dom"/>
</dbReference>
<feature type="domain" description="4Fe-4S ferredoxin-type" evidence="10">
    <location>
        <begin position="35"/>
        <end position="63"/>
    </location>
</feature>
<feature type="coiled-coil region" evidence="8">
    <location>
        <begin position="414"/>
        <end position="469"/>
    </location>
</feature>
<dbReference type="Gene3D" id="1.10.287.950">
    <property type="entry name" value="Methyl-accepting chemotaxis protein"/>
    <property type="match status" value="1"/>
</dbReference>
<dbReference type="Gene3D" id="3.40.50.1780">
    <property type="match status" value="1"/>
</dbReference>
<dbReference type="GO" id="GO:0004888">
    <property type="term" value="F:transmembrane signaling receptor activity"/>
    <property type="evidence" value="ECO:0007669"/>
    <property type="project" value="InterPro"/>
</dbReference>
<protein>
    <submittedName>
        <fullName evidence="12">Methyl-accepting chemotaxis protein</fullName>
    </submittedName>
</protein>
<evidence type="ECO:0000256" key="8">
    <source>
        <dbReference type="SAM" id="Coils"/>
    </source>
</evidence>
<evidence type="ECO:0000313" key="13">
    <source>
        <dbReference type="Proteomes" id="UP000243406"/>
    </source>
</evidence>
<evidence type="ECO:0000259" key="9">
    <source>
        <dbReference type="PROSITE" id="PS50111"/>
    </source>
</evidence>
<dbReference type="SUPFAM" id="SSF53920">
    <property type="entry name" value="Fe-only hydrogenase"/>
    <property type="match status" value="1"/>
</dbReference>
<evidence type="ECO:0000256" key="5">
    <source>
        <dbReference type="ARBA" id="ARBA00023224"/>
    </source>
</evidence>
<dbReference type="SUPFAM" id="SSF54862">
    <property type="entry name" value="4Fe-4S ferredoxins"/>
    <property type="match status" value="1"/>
</dbReference>
<feature type="domain" description="Methyl-accepting transducer" evidence="9">
    <location>
        <begin position="449"/>
        <end position="628"/>
    </location>
</feature>
<dbReference type="PROSITE" id="PS50111">
    <property type="entry name" value="CHEMOTAXIS_TRANSDUC_2"/>
    <property type="match status" value="1"/>
</dbReference>
<keyword evidence="3" id="KW-0408">Iron</keyword>
<keyword evidence="4" id="KW-0411">Iron-sulfur</keyword>
<keyword evidence="5 7" id="KW-0807">Transducer</keyword>
<evidence type="ECO:0000256" key="4">
    <source>
        <dbReference type="ARBA" id="ARBA00023014"/>
    </source>
</evidence>
<evidence type="ECO:0000256" key="2">
    <source>
        <dbReference type="ARBA" id="ARBA00022723"/>
    </source>
</evidence>
<dbReference type="PROSITE" id="PS51379">
    <property type="entry name" value="4FE4S_FER_2"/>
    <property type="match status" value="2"/>
</dbReference>
<feature type="domain" description="4Fe-4S ferredoxin-type" evidence="10">
    <location>
        <begin position="4"/>
        <end position="34"/>
    </location>
</feature>
<reference evidence="13" key="1">
    <citation type="submission" date="2017-02" db="EMBL/GenBank/DDBJ databases">
        <authorList>
            <person name="Varghese N."/>
            <person name="Submissions S."/>
        </authorList>
    </citation>
    <scope>NUCLEOTIDE SEQUENCE [LARGE SCALE GENOMIC DNA]</scope>
    <source>
        <strain evidence="13">ATCC 35199</strain>
    </source>
</reference>
<dbReference type="InterPro" id="IPR004090">
    <property type="entry name" value="Chemotax_Me-accpt_rcpt"/>
</dbReference>
<evidence type="ECO:0000256" key="7">
    <source>
        <dbReference type="PROSITE-ProRule" id="PRU00284"/>
    </source>
</evidence>
<dbReference type="PROSITE" id="PS51656">
    <property type="entry name" value="4FE4S"/>
    <property type="match status" value="1"/>
</dbReference>
<sequence length="628" mass="70424">MAREIITTDIDKCIGCNKCIRVCPQLLANKVVDEKIVVDNQYCVVCGECIKACEHDARGYIDDSERFMKDLASGVSIAMIVAPAFMLNYPKIYKKVFGWLKSKGVKFIYDVSFGADITTYLYMKAIKDKKLSTVIAQPCPVIVKSIEQYYPNLLKYLSPIGSPMHCTAVYLKKYDRFAGKVAALSPCIGKANEFEKDKSIDYNVTFVELMKLYEKEGAGHKEADFDSPESLVGFWYPSPGGLKESVEQVYGKGFHIKKIEGPKLTQEYLESINKHSGYLPQLIDILNCSEGCIGGTATDHDIRVDEMEKMLYLKTEEIHSRRKNMLKKLTPAEIVKSFDAKLKLEDFVVTYEDKHKDISYSQKDLTPIYKSMLKETKDEITLNCAACGYETCEHMAIAIDRGNNVKENCIQYNKKVLEEDKKLIEIEHEKTEDLLENISHLSDKRQRFVEKLNSDISNINQVIAEISQATDSNTSDLAEISQQIDSLNVASEHSLGSMKSLISAFESYYHMSQDIVSIANQTNLLALNASIEAARAGESGRGFAVVADEVRKLAESSTLTVSQAQNNNIKIESALKSFDDMVHKLKDSVAEIGSRVSNVFASIEQTNASMQELSSTTEILKDEAKKMQ</sequence>
<dbReference type="InterPro" id="IPR009016">
    <property type="entry name" value="Fe_hydrogenase"/>
</dbReference>
<dbReference type="GO" id="GO:0007165">
    <property type="term" value="P:signal transduction"/>
    <property type="evidence" value="ECO:0007669"/>
    <property type="project" value="UniProtKB-KW"/>
</dbReference>
<dbReference type="GO" id="GO:0046872">
    <property type="term" value="F:metal ion binding"/>
    <property type="evidence" value="ECO:0007669"/>
    <property type="project" value="UniProtKB-KW"/>
</dbReference>
<dbReference type="GO" id="GO:0016020">
    <property type="term" value="C:membrane"/>
    <property type="evidence" value="ECO:0007669"/>
    <property type="project" value="InterPro"/>
</dbReference>
<dbReference type="InterPro" id="IPR017896">
    <property type="entry name" value="4Fe4S_Fe-S-bd"/>
</dbReference>
<dbReference type="SUPFAM" id="SSF58104">
    <property type="entry name" value="Methyl-accepting chemotaxis protein (MCP) signaling domain"/>
    <property type="match status" value="1"/>
</dbReference>
<dbReference type="Pfam" id="PF02906">
    <property type="entry name" value="Fe_hyd_lg_C"/>
    <property type="match status" value="1"/>
</dbReference>
<dbReference type="PANTHER" id="PTHR32089">
    <property type="entry name" value="METHYL-ACCEPTING CHEMOTAXIS PROTEIN MCPB"/>
    <property type="match status" value="1"/>
</dbReference>
<gene>
    <name evidence="12" type="ORF">SAMN02745120_1075</name>
</gene>
<dbReference type="Gene3D" id="3.40.950.10">
    <property type="entry name" value="Fe-only Hydrogenase (Larger Subunit), Chain L, domain 3"/>
    <property type="match status" value="1"/>
</dbReference>
<keyword evidence="8" id="KW-0175">Coiled coil</keyword>
<organism evidence="12 13">
    <name type="scientific">Acetoanaerobium noterae</name>
    <dbReference type="NCBI Taxonomy" id="745369"/>
    <lineage>
        <taxon>Bacteria</taxon>
        <taxon>Bacillati</taxon>
        <taxon>Bacillota</taxon>
        <taxon>Clostridia</taxon>
        <taxon>Peptostreptococcales</taxon>
        <taxon>Filifactoraceae</taxon>
        <taxon>Acetoanaerobium</taxon>
    </lineage>
</organism>
<feature type="domain" description="4Fe-4S" evidence="11">
    <location>
        <begin position="364"/>
        <end position="426"/>
    </location>
</feature>
<dbReference type="Gene3D" id="1.10.15.40">
    <property type="entry name" value="Electron transport complex subunit B, putative Fe-S cluster"/>
    <property type="match status" value="1"/>
</dbReference>
<name>A0A1T5APK0_9FIRM</name>
<dbReference type="GO" id="GO:0051539">
    <property type="term" value="F:4 iron, 4 sulfur cluster binding"/>
    <property type="evidence" value="ECO:0007669"/>
    <property type="project" value="UniProtKB-KW"/>
</dbReference>
<keyword evidence="13" id="KW-1185">Reference proteome</keyword>
<keyword evidence="1" id="KW-0004">4Fe-4S</keyword>
<dbReference type="Pfam" id="PF13237">
    <property type="entry name" value="Fer4_10"/>
    <property type="match status" value="1"/>
</dbReference>
<evidence type="ECO:0000259" key="10">
    <source>
        <dbReference type="PROSITE" id="PS51379"/>
    </source>
</evidence>
<accession>A0A1T5APK0</accession>
<evidence type="ECO:0000256" key="6">
    <source>
        <dbReference type="ARBA" id="ARBA00029447"/>
    </source>
</evidence>
<dbReference type="InterPro" id="IPR004089">
    <property type="entry name" value="MCPsignal_dom"/>
</dbReference>
<dbReference type="InterPro" id="IPR004108">
    <property type="entry name" value="Fe_hydrogenase_lsu_C"/>
</dbReference>
<dbReference type="GO" id="GO:0006935">
    <property type="term" value="P:chemotaxis"/>
    <property type="evidence" value="ECO:0007669"/>
    <property type="project" value="InterPro"/>
</dbReference>
<dbReference type="SMART" id="SM00283">
    <property type="entry name" value="MA"/>
    <property type="match status" value="1"/>
</dbReference>
<dbReference type="Proteomes" id="UP000243406">
    <property type="component" value="Unassembled WGS sequence"/>
</dbReference>
<dbReference type="PROSITE" id="PS00198">
    <property type="entry name" value="4FE4S_FER_1"/>
    <property type="match status" value="2"/>
</dbReference>
<keyword evidence="2" id="KW-0479">Metal-binding</keyword>
<comment type="similarity">
    <text evidence="6">Belongs to the methyl-accepting chemotaxis (MCP) protein family.</text>
</comment>
<evidence type="ECO:0000259" key="11">
    <source>
        <dbReference type="PROSITE" id="PS51656"/>
    </source>
</evidence>
<dbReference type="AlphaFoldDB" id="A0A1T5APK0"/>
<dbReference type="EMBL" id="FUYN01000002">
    <property type="protein sequence ID" value="SKB36805.1"/>
    <property type="molecule type" value="Genomic_DNA"/>
</dbReference>
<dbReference type="OrthoDB" id="9798098at2"/>